<evidence type="ECO:0000313" key="2">
    <source>
        <dbReference type="EMBL" id="KAF5323105.1"/>
    </source>
</evidence>
<comment type="caution">
    <text evidence="2">The sequence shown here is derived from an EMBL/GenBank/DDBJ whole genome shotgun (WGS) entry which is preliminary data.</text>
</comment>
<name>A0A8H5BGS0_9AGAR</name>
<feature type="compositionally biased region" description="Low complexity" evidence="1">
    <location>
        <begin position="84"/>
        <end position="106"/>
    </location>
</feature>
<dbReference type="OrthoDB" id="3244156at2759"/>
<proteinExistence type="predicted"/>
<keyword evidence="3" id="KW-1185">Reference proteome</keyword>
<accession>A0A8H5BGS0</accession>
<organism evidence="2 3">
    <name type="scientific">Ephemerocybe angulata</name>
    <dbReference type="NCBI Taxonomy" id="980116"/>
    <lineage>
        <taxon>Eukaryota</taxon>
        <taxon>Fungi</taxon>
        <taxon>Dikarya</taxon>
        <taxon>Basidiomycota</taxon>
        <taxon>Agaricomycotina</taxon>
        <taxon>Agaricomycetes</taxon>
        <taxon>Agaricomycetidae</taxon>
        <taxon>Agaricales</taxon>
        <taxon>Agaricineae</taxon>
        <taxon>Psathyrellaceae</taxon>
        <taxon>Ephemerocybe</taxon>
    </lineage>
</organism>
<dbReference type="EMBL" id="JAACJK010000167">
    <property type="protein sequence ID" value="KAF5323105.1"/>
    <property type="molecule type" value="Genomic_DNA"/>
</dbReference>
<feature type="compositionally biased region" description="Basic and acidic residues" evidence="1">
    <location>
        <begin position="256"/>
        <end position="265"/>
    </location>
</feature>
<feature type="compositionally biased region" description="Basic and acidic residues" evidence="1">
    <location>
        <begin position="296"/>
        <end position="306"/>
    </location>
</feature>
<dbReference type="AlphaFoldDB" id="A0A8H5BGS0"/>
<protein>
    <submittedName>
        <fullName evidence="2">Uncharacterized protein</fullName>
    </submittedName>
</protein>
<gene>
    <name evidence="2" type="ORF">D9611_009365</name>
</gene>
<feature type="compositionally biased region" description="Polar residues" evidence="1">
    <location>
        <begin position="53"/>
        <end position="65"/>
    </location>
</feature>
<feature type="compositionally biased region" description="Polar residues" evidence="1">
    <location>
        <begin position="21"/>
        <end position="33"/>
    </location>
</feature>
<feature type="compositionally biased region" description="Acidic residues" evidence="1">
    <location>
        <begin position="107"/>
        <end position="119"/>
    </location>
</feature>
<feature type="compositionally biased region" description="Polar residues" evidence="1">
    <location>
        <begin position="1"/>
        <end position="12"/>
    </location>
</feature>
<feature type="region of interest" description="Disordered" evidence="1">
    <location>
        <begin position="256"/>
        <end position="327"/>
    </location>
</feature>
<evidence type="ECO:0000313" key="3">
    <source>
        <dbReference type="Proteomes" id="UP000541558"/>
    </source>
</evidence>
<evidence type="ECO:0000256" key="1">
    <source>
        <dbReference type="SAM" id="MobiDB-lite"/>
    </source>
</evidence>
<reference evidence="2 3" key="1">
    <citation type="journal article" date="2020" name="ISME J.">
        <title>Uncovering the hidden diversity of litter-decomposition mechanisms in mushroom-forming fungi.</title>
        <authorList>
            <person name="Floudas D."/>
            <person name="Bentzer J."/>
            <person name="Ahren D."/>
            <person name="Johansson T."/>
            <person name="Persson P."/>
            <person name="Tunlid A."/>
        </authorList>
    </citation>
    <scope>NUCLEOTIDE SEQUENCE [LARGE SCALE GENOMIC DNA]</scope>
    <source>
        <strain evidence="2 3">CBS 175.51</strain>
    </source>
</reference>
<feature type="region of interest" description="Disordered" evidence="1">
    <location>
        <begin position="1"/>
        <end position="145"/>
    </location>
</feature>
<sequence>MSNTIHQPSPRYQTEFPASEWRTSNGSAPQTFFSPYPPEQYYAQSPEEEGRPPNTSQSFNDSGYGSSLRRTKYEDYYQQPPPQDDTQAQYDMQQQPAQLQSPQSAESESETLLGEDDEYTSTKPQRYAYASEDPRRRPSLSVPQVLSPELVYLRPGEDYLTQRPPTPPASDTSIRSYIRRFKKVASLVKSLPWNGGERCTADYYPGSSTSRHTGQHHLAHRPMIVWHAPDYHGGHSAAFFDDSSVDSGSVYLAQPHRQDPSHLDLGDEFDEPGPNQGGWDESVYPVQNPRYSNRVDLTREFSEARPTRRSMHPVYPGGYVPYENAPR</sequence>
<dbReference type="Proteomes" id="UP000541558">
    <property type="component" value="Unassembled WGS sequence"/>
</dbReference>